<dbReference type="EMBL" id="JASJOS010000017">
    <property type="protein sequence ID" value="MDJ1484944.1"/>
    <property type="molecule type" value="Genomic_DNA"/>
</dbReference>
<proteinExistence type="predicted"/>
<gene>
    <name evidence="6" type="ORF">QNI16_30875</name>
</gene>
<dbReference type="InterPro" id="IPR006665">
    <property type="entry name" value="OmpA-like"/>
</dbReference>
<feature type="chain" id="PRO_5042068132" evidence="4">
    <location>
        <begin position="23"/>
        <end position="297"/>
    </location>
</feature>
<dbReference type="Gene3D" id="3.30.1330.60">
    <property type="entry name" value="OmpA-like domain"/>
    <property type="match status" value="1"/>
</dbReference>
<evidence type="ECO:0000259" key="5">
    <source>
        <dbReference type="PROSITE" id="PS51123"/>
    </source>
</evidence>
<accession>A0AAE3QY75</accession>
<keyword evidence="4" id="KW-0732">Signal</keyword>
<dbReference type="PANTHER" id="PTHR30329:SF21">
    <property type="entry name" value="LIPOPROTEIN YIAD-RELATED"/>
    <property type="match status" value="1"/>
</dbReference>
<feature type="domain" description="OmpA-like" evidence="5">
    <location>
        <begin position="165"/>
        <end position="287"/>
    </location>
</feature>
<dbReference type="SUPFAM" id="SSF103088">
    <property type="entry name" value="OmpA-like"/>
    <property type="match status" value="1"/>
</dbReference>
<feature type="region of interest" description="Disordered" evidence="3">
    <location>
        <begin position="253"/>
        <end position="277"/>
    </location>
</feature>
<dbReference type="SUPFAM" id="SSF57997">
    <property type="entry name" value="Tropomyosin"/>
    <property type="match status" value="1"/>
</dbReference>
<dbReference type="PROSITE" id="PS51257">
    <property type="entry name" value="PROKAR_LIPOPROTEIN"/>
    <property type="match status" value="1"/>
</dbReference>
<protein>
    <submittedName>
        <fullName evidence="6">OmpA family protein</fullName>
    </submittedName>
</protein>
<feature type="signal peptide" evidence="4">
    <location>
        <begin position="1"/>
        <end position="22"/>
    </location>
</feature>
<keyword evidence="2" id="KW-0175">Coiled coil</keyword>
<name>A0AAE3QY75_9BACT</name>
<evidence type="ECO:0000256" key="2">
    <source>
        <dbReference type="SAM" id="Coils"/>
    </source>
</evidence>
<evidence type="ECO:0000313" key="6">
    <source>
        <dbReference type="EMBL" id="MDJ1484944.1"/>
    </source>
</evidence>
<evidence type="ECO:0000313" key="7">
    <source>
        <dbReference type="Proteomes" id="UP001241110"/>
    </source>
</evidence>
<dbReference type="InterPro" id="IPR050330">
    <property type="entry name" value="Bact_OuterMem_StrucFunc"/>
</dbReference>
<dbReference type="PROSITE" id="PS51123">
    <property type="entry name" value="OMPA_2"/>
    <property type="match status" value="1"/>
</dbReference>
<sequence length="297" mass="33635">MFVHFRKIAFLIALLLSVSSCVVGKKKYDAEVALKKTAQQQLDDALKKIAALQSDTSQLNNQLQYARQELKGLLDNYQQLETKYKQANEQLANRQKTNDQLRTELNRREKELQDKEATLAEREKLVQELQDAIRKKEEASKALLDRIKGALSGFNSDELSITLKDGLVYVSLSDKLLFKSGKTDVDAKGKQALGQLAAELNKNPDIQITIEGHTDNVPIKTAVFNDNWDLSVMRATSIVRLLTKEYDVDPRRLTPSGRSEYFPKAANTTPEGKSQNRRTEIILSPKLDELYRILEGK</sequence>
<dbReference type="Gene3D" id="1.20.120.330">
    <property type="entry name" value="Nucleotidyltransferases domain 2"/>
    <property type="match status" value="1"/>
</dbReference>
<dbReference type="PANTHER" id="PTHR30329">
    <property type="entry name" value="STATOR ELEMENT OF FLAGELLAR MOTOR COMPLEX"/>
    <property type="match status" value="1"/>
</dbReference>
<dbReference type="RefSeq" id="WP_313986818.1">
    <property type="nucleotide sequence ID" value="NZ_JASJOS010000017.1"/>
</dbReference>
<dbReference type="Proteomes" id="UP001241110">
    <property type="component" value="Unassembled WGS sequence"/>
</dbReference>
<dbReference type="GO" id="GO:0016020">
    <property type="term" value="C:membrane"/>
    <property type="evidence" value="ECO:0007669"/>
    <property type="project" value="UniProtKB-UniRule"/>
</dbReference>
<evidence type="ECO:0000256" key="4">
    <source>
        <dbReference type="SAM" id="SignalP"/>
    </source>
</evidence>
<dbReference type="Pfam" id="PF00691">
    <property type="entry name" value="OmpA"/>
    <property type="match status" value="1"/>
</dbReference>
<evidence type="ECO:0000256" key="1">
    <source>
        <dbReference type="PROSITE-ProRule" id="PRU00473"/>
    </source>
</evidence>
<dbReference type="AlphaFoldDB" id="A0AAE3QY75"/>
<keyword evidence="1" id="KW-0472">Membrane</keyword>
<dbReference type="InterPro" id="IPR036737">
    <property type="entry name" value="OmpA-like_sf"/>
</dbReference>
<reference evidence="6" key="1">
    <citation type="submission" date="2023-05" db="EMBL/GenBank/DDBJ databases">
        <authorList>
            <person name="Zhang X."/>
        </authorList>
    </citation>
    <scope>NUCLEOTIDE SEQUENCE</scope>
    <source>
        <strain evidence="6">YF14B1</strain>
    </source>
</reference>
<comment type="caution">
    <text evidence="6">The sequence shown here is derived from an EMBL/GenBank/DDBJ whole genome shotgun (WGS) entry which is preliminary data.</text>
</comment>
<feature type="coiled-coil region" evidence="2">
    <location>
        <begin position="35"/>
        <end position="146"/>
    </location>
</feature>
<dbReference type="CDD" id="cd07185">
    <property type="entry name" value="OmpA_C-like"/>
    <property type="match status" value="1"/>
</dbReference>
<evidence type="ECO:0000256" key="3">
    <source>
        <dbReference type="SAM" id="MobiDB-lite"/>
    </source>
</evidence>
<organism evidence="6 7">
    <name type="scientific">Xanthocytophaga flava</name>
    <dbReference type="NCBI Taxonomy" id="3048013"/>
    <lineage>
        <taxon>Bacteria</taxon>
        <taxon>Pseudomonadati</taxon>
        <taxon>Bacteroidota</taxon>
        <taxon>Cytophagia</taxon>
        <taxon>Cytophagales</taxon>
        <taxon>Rhodocytophagaceae</taxon>
        <taxon>Xanthocytophaga</taxon>
    </lineage>
</organism>